<accession>A0A378LN97</accession>
<protein>
    <submittedName>
        <fullName evidence="5">Protein phosphatase 2C</fullName>
    </submittedName>
</protein>
<dbReference type="CDD" id="cd00143">
    <property type="entry name" value="PP2Cc"/>
    <property type="match status" value="1"/>
</dbReference>
<evidence type="ECO:0000256" key="2">
    <source>
        <dbReference type="ARBA" id="ARBA00022801"/>
    </source>
</evidence>
<dbReference type="GO" id="GO:0046872">
    <property type="term" value="F:metal ion binding"/>
    <property type="evidence" value="ECO:0007669"/>
    <property type="project" value="UniProtKB-KW"/>
</dbReference>
<sequence length="466" mass="52637">MPRIQYLTSLPHEKSAEVCELVQEHHFGLYETIGKRPTQEDAVFACWYARDHFKSLTPQDIGRRLWTSYHLVNILGRNEMLGGTTASTTVYDGMGTLITATLADSLSFAVIYDRQDNIAGVVRLNSMIHHPNAEQERIQRAGGLIFANRINGQLAISRAIGDFDFNAAVVCADATIDINDLHEIYAQVGTTFAQVGKVQMITTCDGFTEPLTYQTKQAHEQWLLNCLQETSLNKNEEQLAQFLANKALEWGSRDNISIAVQTLSLYLPFLVGVYDGHGGKDASHFTAEHIGSIFDYQCSLSQEAYAQQSLSAEKNFLTYYRDNKDLEWYEPLAELAKNKRESEITKAGVPVPLQKLMEQIVADQNKEQNKDSALMLAGAQNLYQVLDALCRYYVDLSVSKEEFHDCITYILKSDPTSNFDPSRYLFIPIELKAARESAVIMKRAKPWEQIWISLNDAFILLFDDIS</sequence>
<dbReference type="SMART" id="SM00332">
    <property type="entry name" value="PP2Cc"/>
    <property type="match status" value="1"/>
</dbReference>
<keyword evidence="2" id="KW-0378">Hydrolase</keyword>
<keyword evidence="3" id="KW-0904">Protein phosphatase</keyword>
<reference evidence="5 6" key="1">
    <citation type="submission" date="2018-06" db="EMBL/GenBank/DDBJ databases">
        <authorList>
            <consortium name="Pathogen Informatics"/>
            <person name="Doyle S."/>
        </authorList>
    </citation>
    <scope>NUCLEOTIDE SEQUENCE [LARGE SCALE GENOMIC DNA]</scope>
    <source>
        <strain evidence="5 6">NCTC11532</strain>
    </source>
</reference>
<dbReference type="InterPro" id="IPR036457">
    <property type="entry name" value="PPM-type-like_dom_sf"/>
</dbReference>
<dbReference type="InterPro" id="IPR000222">
    <property type="entry name" value="PP2C_BS"/>
</dbReference>
<dbReference type="Proteomes" id="UP000255297">
    <property type="component" value="Unassembled WGS sequence"/>
</dbReference>
<dbReference type="SUPFAM" id="SSF81606">
    <property type="entry name" value="PP2C-like"/>
    <property type="match status" value="1"/>
</dbReference>
<dbReference type="PANTHER" id="PTHR47992">
    <property type="entry name" value="PROTEIN PHOSPHATASE"/>
    <property type="match status" value="1"/>
</dbReference>
<evidence type="ECO:0000256" key="3">
    <source>
        <dbReference type="ARBA" id="ARBA00022912"/>
    </source>
</evidence>
<evidence type="ECO:0000313" key="5">
    <source>
        <dbReference type="EMBL" id="STY28224.1"/>
    </source>
</evidence>
<dbReference type="Gene3D" id="3.60.40.10">
    <property type="entry name" value="PPM-type phosphatase domain"/>
    <property type="match status" value="2"/>
</dbReference>
<evidence type="ECO:0000256" key="1">
    <source>
        <dbReference type="ARBA" id="ARBA00022723"/>
    </source>
</evidence>
<dbReference type="InterPro" id="IPR001932">
    <property type="entry name" value="PPM-type_phosphatase-like_dom"/>
</dbReference>
<evidence type="ECO:0000259" key="4">
    <source>
        <dbReference type="PROSITE" id="PS51746"/>
    </source>
</evidence>
<gene>
    <name evidence="5" type="ORF">NCTC11532_00394</name>
</gene>
<evidence type="ECO:0000313" key="6">
    <source>
        <dbReference type="Proteomes" id="UP000255297"/>
    </source>
</evidence>
<feature type="domain" description="PPM-type phosphatase" evidence="4">
    <location>
        <begin position="26"/>
        <end position="263"/>
    </location>
</feature>
<keyword evidence="6" id="KW-1185">Reference proteome</keyword>
<dbReference type="PROSITE" id="PS51746">
    <property type="entry name" value="PPM_2"/>
    <property type="match status" value="1"/>
</dbReference>
<dbReference type="STRING" id="1122170.GCA_000701265_02284"/>
<dbReference type="AlphaFoldDB" id="A0A378LN97"/>
<dbReference type="PROSITE" id="PS01032">
    <property type="entry name" value="PPM_1"/>
    <property type="match status" value="1"/>
</dbReference>
<dbReference type="RefSeq" id="WP_084157773.1">
    <property type="nucleotide sequence ID" value="NZ_CAAAIS010000002.1"/>
</dbReference>
<proteinExistence type="predicted"/>
<dbReference type="GO" id="GO:0004722">
    <property type="term" value="F:protein serine/threonine phosphatase activity"/>
    <property type="evidence" value="ECO:0007669"/>
    <property type="project" value="InterPro"/>
</dbReference>
<dbReference type="OrthoDB" id="5648735at2"/>
<dbReference type="Pfam" id="PF00481">
    <property type="entry name" value="PP2C"/>
    <property type="match status" value="1"/>
</dbReference>
<dbReference type="InterPro" id="IPR015655">
    <property type="entry name" value="PP2C"/>
</dbReference>
<dbReference type="EMBL" id="UGPB01000001">
    <property type="protein sequence ID" value="STY28224.1"/>
    <property type="molecule type" value="Genomic_DNA"/>
</dbReference>
<keyword evidence="1" id="KW-0479">Metal-binding</keyword>
<organism evidence="5 6">
    <name type="scientific">Legionella wadsworthii</name>
    <dbReference type="NCBI Taxonomy" id="28088"/>
    <lineage>
        <taxon>Bacteria</taxon>
        <taxon>Pseudomonadati</taxon>
        <taxon>Pseudomonadota</taxon>
        <taxon>Gammaproteobacteria</taxon>
        <taxon>Legionellales</taxon>
        <taxon>Legionellaceae</taxon>
        <taxon>Legionella</taxon>
    </lineage>
</organism>
<name>A0A378LN97_9GAMM</name>